<keyword evidence="1" id="KW-0472">Membrane</keyword>
<evidence type="ECO:0000313" key="2">
    <source>
        <dbReference type="EMBL" id="KAK7485463.1"/>
    </source>
</evidence>
<dbReference type="Proteomes" id="UP001519460">
    <property type="component" value="Unassembled WGS sequence"/>
</dbReference>
<evidence type="ECO:0000256" key="1">
    <source>
        <dbReference type="SAM" id="Phobius"/>
    </source>
</evidence>
<dbReference type="EMBL" id="JACVVK020000194">
    <property type="protein sequence ID" value="KAK7485463.1"/>
    <property type="molecule type" value="Genomic_DNA"/>
</dbReference>
<keyword evidence="1" id="KW-1133">Transmembrane helix</keyword>
<name>A0ABD0KED0_9CAEN</name>
<organism evidence="2 3">
    <name type="scientific">Batillaria attramentaria</name>
    <dbReference type="NCBI Taxonomy" id="370345"/>
    <lineage>
        <taxon>Eukaryota</taxon>
        <taxon>Metazoa</taxon>
        <taxon>Spiralia</taxon>
        <taxon>Lophotrochozoa</taxon>
        <taxon>Mollusca</taxon>
        <taxon>Gastropoda</taxon>
        <taxon>Caenogastropoda</taxon>
        <taxon>Sorbeoconcha</taxon>
        <taxon>Cerithioidea</taxon>
        <taxon>Batillariidae</taxon>
        <taxon>Batillaria</taxon>
    </lineage>
</organism>
<protein>
    <submittedName>
        <fullName evidence="2">Uncharacterized protein</fullName>
    </submittedName>
</protein>
<sequence length="68" mass="7692">TYSICAVFVSFLRPSRDTDGDVNQVPACWVSVTEHDEYNQQRENVFHRLCAFGCCEVICLLAVGLVHE</sequence>
<comment type="caution">
    <text evidence="2">The sequence shown here is derived from an EMBL/GenBank/DDBJ whole genome shotgun (WGS) entry which is preliminary data.</text>
</comment>
<feature type="non-terminal residue" evidence="2">
    <location>
        <position position="1"/>
    </location>
</feature>
<proteinExistence type="predicted"/>
<dbReference type="AlphaFoldDB" id="A0ABD0KED0"/>
<feature type="transmembrane region" description="Helical" evidence="1">
    <location>
        <begin position="45"/>
        <end position="66"/>
    </location>
</feature>
<keyword evidence="1" id="KW-0812">Transmembrane</keyword>
<accession>A0ABD0KED0</accession>
<reference evidence="2 3" key="1">
    <citation type="journal article" date="2023" name="Sci. Data">
        <title>Genome assembly of the Korean intertidal mud-creeper Batillaria attramentaria.</title>
        <authorList>
            <person name="Patra A.K."/>
            <person name="Ho P.T."/>
            <person name="Jun S."/>
            <person name="Lee S.J."/>
            <person name="Kim Y."/>
            <person name="Won Y.J."/>
        </authorList>
    </citation>
    <scope>NUCLEOTIDE SEQUENCE [LARGE SCALE GENOMIC DNA]</scope>
    <source>
        <strain evidence="2">Wonlab-2016</strain>
    </source>
</reference>
<keyword evidence="3" id="KW-1185">Reference proteome</keyword>
<evidence type="ECO:0000313" key="3">
    <source>
        <dbReference type="Proteomes" id="UP001519460"/>
    </source>
</evidence>
<gene>
    <name evidence="2" type="ORF">BaRGS_00023273</name>
</gene>